<dbReference type="GO" id="GO:0003676">
    <property type="term" value="F:nucleic acid binding"/>
    <property type="evidence" value="ECO:0007669"/>
    <property type="project" value="InterPro"/>
</dbReference>
<evidence type="ECO:0000313" key="5">
    <source>
        <dbReference type="EMBL" id="KAF7488085.1"/>
    </source>
</evidence>
<accession>A0A834VAC6</accession>
<evidence type="ECO:0000256" key="3">
    <source>
        <dbReference type="ARBA" id="ARBA00022839"/>
    </source>
</evidence>
<keyword evidence="3" id="KW-0269">Exonuclease</keyword>
<dbReference type="Proteomes" id="UP000070412">
    <property type="component" value="Unassembled WGS sequence"/>
</dbReference>
<dbReference type="Gene3D" id="3.30.420.10">
    <property type="entry name" value="Ribonuclease H-like superfamily/Ribonuclease H"/>
    <property type="match status" value="1"/>
</dbReference>
<evidence type="ECO:0000313" key="7">
    <source>
        <dbReference type="Proteomes" id="UP000070412"/>
    </source>
</evidence>
<dbReference type="OrthoDB" id="6497461at2759"/>
<dbReference type="InterPro" id="IPR012340">
    <property type="entry name" value="NA-bd_OB-fold"/>
</dbReference>
<feature type="domain" description="Exonuclease" evidence="4">
    <location>
        <begin position="19"/>
        <end position="190"/>
    </location>
</feature>
<dbReference type="Gene3D" id="2.40.50.140">
    <property type="entry name" value="Nucleic acid-binding proteins"/>
    <property type="match status" value="1"/>
</dbReference>
<dbReference type="SMART" id="SM00479">
    <property type="entry name" value="EXOIII"/>
    <property type="match status" value="1"/>
</dbReference>
<dbReference type="CDD" id="cd06133">
    <property type="entry name" value="ERI-1_3'hExo_like"/>
    <property type="match status" value="1"/>
</dbReference>
<dbReference type="PANTHER" id="PTHR23044">
    <property type="entry name" value="3'-5' EXONUCLEASE ERI1-RELATED"/>
    <property type="match status" value="1"/>
</dbReference>
<dbReference type="InterPro" id="IPR012337">
    <property type="entry name" value="RNaseH-like_sf"/>
</dbReference>
<reference evidence="6" key="3">
    <citation type="submission" date="2022-06" db="UniProtKB">
        <authorList>
            <consortium name="EnsemblMetazoa"/>
        </authorList>
    </citation>
    <scope>IDENTIFICATION</scope>
</reference>
<dbReference type="PANTHER" id="PTHR23044:SF61">
    <property type="entry name" value="3'-5' EXORIBONUCLEASE 1-RELATED"/>
    <property type="match status" value="1"/>
</dbReference>
<dbReference type="EMBL" id="WVUK01000066">
    <property type="protein sequence ID" value="KAF7488085.1"/>
    <property type="molecule type" value="Genomic_DNA"/>
</dbReference>
<reference evidence="7" key="1">
    <citation type="journal article" date="2020" name="PLoS Negl. Trop. Dis.">
        <title>High-quality nuclear genome for Sarcoptes scabiei-A critical resource for a neglected parasite.</title>
        <authorList>
            <person name="Korhonen P.K."/>
            <person name="Gasser R.B."/>
            <person name="Ma G."/>
            <person name="Wang T."/>
            <person name="Stroehlein A.J."/>
            <person name="Young N.D."/>
            <person name="Ang C.S."/>
            <person name="Fernando D.D."/>
            <person name="Lu H.C."/>
            <person name="Taylor S."/>
            <person name="Reynolds S.L."/>
            <person name="Mofiz E."/>
            <person name="Najaraj S.H."/>
            <person name="Gowda H."/>
            <person name="Madugundu A."/>
            <person name="Renuse S."/>
            <person name="Holt D."/>
            <person name="Pandey A."/>
            <person name="Papenfuss A.T."/>
            <person name="Fischer K."/>
        </authorList>
    </citation>
    <scope>NUCLEOTIDE SEQUENCE [LARGE SCALE GENOMIC DNA]</scope>
</reference>
<protein>
    <submittedName>
        <fullName evidence="5">ERI1 exoribonuclease 3</fullName>
    </submittedName>
</protein>
<sequence length="821" mass="95884">MDLIQEQSRNTYTSQNYDYFLVLDFEATCDQKPIDPIEIIEFPALKFDCKTFEIVDSFHQYVRINQSMVENANDFTKVFIEFNQWLRDTNLIDDFCNPISKFTFITCGDWDLKKVLPLQCKLNDLEIPHYMKIWINVKKSFAEHTNEWPQSQAYLMKHYGIEPIGRIHSGIDDCYNLSAIVKKMVQEGYVFKPNNFNEFDMLSPYRIISSTPVVDKKFPTNASISLNGTRDENDDDHHSHYLSFEDVFNLFPLNCNFKTVSIYGIIESFDSSNGTLLLMDQTRKHFAVYANIVPPKSEKSRTRLPTRPGDIIRIIDLRLHSNFTKTCSDVANCVIFESFQDLKFNPLSVNQTQKFEAIDHQIVETLTDFNLKYIMNAVLRPLRNDCLVVDVAFQILCTFKYDYRYILACYNGRPFNSFPCIPLIKFAQIIDSIDAIDESNCYTEEFLHKIYHNHEITFISVYGSHRCVAMSLQPLDTIIVYNLLIKHDKFNYGKFSYFLYDGQSFGKYIRVAKRNSEIAQRIRAQIENESLNYENSIFSEPVSIVDVTDESIIAEENQELDANQQSCASFALTDTLDESFLTKQINHIPCEHYDYDQYEKEILYRHFYSELRGNLVTELYFQTFADFINKTEIKNKFFQIKAKFYSFVLDKTIDIFESMSTLRKYATMVQCTSTNSSPNCNYQETFDEFLKQCESFYEEKEGKLSYKMDSNKPILNLHCPNCDQLTCILCLDFFMLLQDYDNALLLTRLADLCDSKPDLVKKIAAVFRYMSHLSNDQTECTQKLTWSMIVHEDEKGHREFQIVNVTTKSRSSGCGYSDSDL</sequence>
<organism evidence="5">
    <name type="scientific">Sarcoptes scabiei</name>
    <name type="common">Itch mite</name>
    <name type="synonym">Acarus scabiei</name>
    <dbReference type="NCBI Taxonomy" id="52283"/>
    <lineage>
        <taxon>Eukaryota</taxon>
        <taxon>Metazoa</taxon>
        <taxon>Ecdysozoa</taxon>
        <taxon>Arthropoda</taxon>
        <taxon>Chelicerata</taxon>
        <taxon>Arachnida</taxon>
        <taxon>Acari</taxon>
        <taxon>Acariformes</taxon>
        <taxon>Sarcoptiformes</taxon>
        <taxon>Astigmata</taxon>
        <taxon>Psoroptidia</taxon>
        <taxon>Sarcoptoidea</taxon>
        <taxon>Sarcoptidae</taxon>
        <taxon>Sarcoptinae</taxon>
        <taxon>Sarcoptes</taxon>
    </lineage>
</organism>
<dbReference type="InterPro" id="IPR047201">
    <property type="entry name" value="ERI-1_3'hExo-like"/>
</dbReference>
<dbReference type="InterPro" id="IPR013520">
    <property type="entry name" value="Ribonucl_H"/>
</dbReference>
<dbReference type="EnsemblMetazoa" id="SSS_2866s_mrna">
    <property type="protein sequence ID" value="KAF7488085.1"/>
    <property type="gene ID" value="SSS_2866"/>
</dbReference>
<evidence type="ECO:0000256" key="1">
    <source>
        <dbReference type="ARBA" id="ARBA00022722"/>
    </source>
</evidence>
<dbReference type="InterPro" id="IPR036397">
    <property type="entry name" value="RNaseH_sf"/>
</dbReference>
<dbReference type="InterPro" id="IPR051274">
    <property type="entry name" value="3-5_Exoribonuclease"/>
</dbReference>
<proteinExistence type="predicted"/>
<evidence type="ECO:0000256" key="2">
    <source>
        <dbReference type="ARBA" id="ARBA00022801"/>
    </source>
</evidence>
<gene>
    <name evidence="5" type="ORF">SSS_2866</name>
</gene>
<keyword evidence="2" id="KW-0378">Hydrolase</keyword>
<keyword evidence="7" id="KW-1185">Reference proteome</keyword>
<dbReference type="Pfam" id="PF00929">
    <property type="entry name" value="RNase_T"/>
    <property type="match status" value="1"/>
</dbReference>
<evidence type="ECO:0000313" key="6">
    <source>
        <dbReference type="EnsemblMetazoa" id="KAF7488085.1"/>
    </source>
</evidence>
<dbReference type="GO" id="GO:0000175">
    <property type="term" value="F:3'-5'-RNA exonuclease activity"/>
    <property type="evidence" value="ECO:0007669"/>
    <property type="project" value="InterPro"/>
</dbReference>
<dbReference type="SUPFAM" id="SSF53098">
    <property type="entry name" value="Ribonuclease H-like"/>
    <property type="match status" value="1"/>
</dbReference>
<evidence type="ECO:0000259" key="4">
    <source>
        <dbReference type="SMART" id="SM00479"/>
    </source>
</evidence>
<dbReference type="AlphaFoldDB" id="A0A834VAC6"/>
<reference evidence="5" key="2">
    <citation type="submission" date="2020-01" db="EMBL/GenBank/DDBJ databases">
        <authorList>
            <person name="Korhonen P.K.K."/>
            <person name="Guangxu M.G."/>
            <person name="Wang T.W."/>
            <person name="Stroehlein A.J.S."/>
            <person name="Young N.D."/>
            <person name="Ang C.-S.A."/>
            <person name="Fernando D.W.F."/>
            <person name="Lu H.L."/>
            <person name="Taylor S.T."/>
            <person name="Ehtesham M.E.M."/>
            <person name="Najaraj S.H.N."/>
            <person name="Harsha G.H.G."/>
            <person name="Madugundu A.M."/>
            <person name="Renuse S.R."/>
            <person name="Holt D.H."/>
            <person name="Pandey A.P."/>
            <person name="Papenfuss A.P."/>
            <person name="Gasser R.B.G."/>
            <person name="Fischer K.F."/>
        </authorList>
    </citation>
    <scope>NUCLEOTIDE SEQUENCE</scope>
    <source>
        <strain evidence="5">SSS_KF_BRIS2020</strain>
    </source>
</reference>
<keyword evidence="1" id="KW-0540">Nuclease</keyword>
<name>A0A834VAC6_SARSC</name>